<dbReference type="PRINTS" id="PR00081">
    <property type="entry name" value="GDHRDH"/>
</dbReference>
<dbReference type="InterPro" id="IPR036291">
    <property type="entry name" value="NAD(P)-bd_dom_sf"/>
</dbReference>
<evidence type="ECO:0000313" key="3">
    <source>
        <dbReference type="Proteomes" id="UP001396898"/>
    </source>
</evidence>
<dbReference type="EMBL" id="JAQQWI010000015">
    <property type="protein sequence ID" value="KAK8012831.1"/>
    <property type="molecule type" value="Genomic_DNA"/>
</dbReference>
<dbReference type="PANTHER" id="PTHR43157">
    <property type="entry name" value="PHOSPHATIDYLINOSITOL-GLYCAN BIOSYNTHESIS CLASS F PROTEIN-RELATED"/>
    <property type="match status" value="1"/>
</dbReference>
<evidence type="ECO:0000256" key="1">
    <source>
        <dbReference type="ARBA" id="ARBA00023002"/>
    </source>
</evidence>
<keyword evidence="1" id="KW-0560">Oxidoreductase</keyword>
<reference evidence="2 3" key="1">
    <citation type="submission" date="2023-01" db="EMBL/GenBank/DDBJ databases">
        <title>Analysis of 21 Apiospora genomes using comparative genomics revels a genus with tremendous synthesis potential of carbohydrate active enzymes and secondary metabolites.</title>
        <authorList>
            <person name="Sorensen T."/>
        </authorList>
    </citation>
    <scope>NUCLEOTIDE SEQUENCE [LARGE SCALE GENOMIC DNA]</scope>
    <source>
        <strain evidence="2 3">CBS 20057</strain>
    </source>
</reference>
<keyword evidence="3" id="KW-1185">Reference proteome</keyword>
<proteinExistence type="predicted"/>
<comment type="caution">
    <text evidence="2">The sequence shown here is derived from an EMBL/GenBank/DDBJ whole genome shotgun (WGS) entry which is preliminary data.</text>
</comment>
<dbReference type="PANTHER" id="PTHR43157:SF35">
    <property type="entry name" value="DEHYDROGENASE_REDUCTASE FAMILY PROTEIN, PUTATIVE-RELATED"/>
    <property type="match status" value="1"/>
</dbReference>
<dbReference type="Proteomes" id="UP001396898">
    <property type="component" value="Unassembled WGS sequence"/>
</dbReference>
<protein>
    <submittedName>
        <fullName evidence="2">Uncharacterized protein</fullName>
    </submittedName>
</protein>
<dbReference type="Pfam" id="PF00106">
    <property type="entry name" value="adh_short"/>
    <property type="match status" value="1"/>
</dbReference>
<dbReference type="SUPFAM" id="SSF51735">
    <property type="entry name" value="NAD(P)-binding Rossmann-fold domains"/>
    <property type="match status" value="1"/>
</dbReference>
<dbReference type="Gene3D" id="3.40.50.720">
    <property type="entry name" value="NAD(P)-binding Rossmann-like Domain"/>
    <property type="match status" value="2"/>
</dbReference>
<organism evidence="2 3">
    <name type="scientific">Apiospora marii</name>
    <dbReference type="NCBI Taxonomy" id="335849"/>
    <lineage>
        <taxon>Eukaryota</taxon>
        <taxon>Fungi</taxon>
        <taxon>Dikarya</taxon>
        <taxon>Ascomycota</taxon>
        <taxon>Pezizomycotina</taxon>
        <taxon>Sordariomycetes</taxon>
        <taxon>Xylariomycetidae</taxon>
        <taxon>Amphisphaeriales</taxon>
        <taxon>Apiosporaceae</taxon>
        <taxon>Apiospora</taxon>
    </lineage>
</organism>
<sequence length="310" mass="32463">MSAHLRQEAAAMAGFAHGFRRQMFNPLPPIPADITLAGKTVLVTGSNAGLGLECARHFLALGASLLVMAVRSLPKGEAAAEALRAEFPDGGARIEVWELNMASFRSVRAFAERCGRELPQGRLHAAVLNAGLGAFEFRRVGEGEGEGGGKGSRDDAAVREPGRLTLISSDAALTAPLSDPGEGNSLLDSLGRAEAFDGFAQYGVSKLLLTMFVAKLATGGRFVSADDVVVNVSNPGPTRGTQLVAQGPLATRLFTGVLFGVCGRSAAEAARIYVHSNLVLGRGSHGGYTDWLVRAWPPMMYTEEGAASGR</sequence>
<name>A0ABR1RIY7_9PEZI</name>
<accession>A0ABR1RIY7</accession>
<evidence type="ECO:0000313" key="2">
    <source>
        <dbReference type="EMBL" id="KAK8012831.1"/>
    </source>
</evidence>
<dbReference type="InterPro" id="IPR002347">
    <property type="entry name" value="SDR_fam"/>
</dbReference>
<gene>
    <name evidence="2" type="ORF">PG991_010206</name>
</gene>